<dbReference type="Gene3D" id="3.30.1330.60">
    <property type="entry name" value="OmpA-like domain"/>
    <property type="match status" value="1"/>
</dbReference>
<comment type="subcellular location">
    <subcellularLocation>
        <location evidence="1">Cell outer membrane</location>
    </subcellularLocation>
</comment>
<dbReference type="PANTHER" id="PTHR30329">
    <property type="entry name" value="STATOR ELEMENT OF FLAGELLAR MOTOR COMPLEX"/>
    <property type="match status" value="1"/>
</dbReference>
<sequence length="213" mass="22135">MQPRIRALAATLAIGALAGPAAAQDDLIQRFQAQQQIVDERGLSVSPVVSTGSTRAGTAAGSAAATGAGGTGTATGTASGTGRTGGRARLAPEEAAYQPMPSDAAVNIRIEFALDSAVLRESEVGKLETVCEAVRALDQLRFNIFGHTDVSGSAAHNLRLSRRRAESVRTHMVRQCGLPGERLRAFGVGEGHPLPGSDPRAPENRRVEFQTVG</sequence>
<evidence type="ECO:0000256" key="6">
    <source>
        <dbReference type="SAM" id="SignalP"/>
    </source>
</evidence>
<dbReference type="InterPro" id="IPR006664">
    <property type="entry name" value="OMP_bac"/>
</dbReference>
<feature type="region of interest" description="Disordered" evidence="5">
    <location>
        <begin position="187"/>
        <end position="213"/>
    </location>
</feature>
<keyword evidence="2 4" id="KW-0472">Membrane</keyword>
<name>A0ABQ6LIB7_9RHOB</name>
<dbReference type="InterPro" id="IPR050330">
    <property type="entry name" value="Bact_OuterMem_StrucFunc"/>
</dbReference>
<dbReference type="InterPro" id="IPR036737">
    <property type="entry name" value="OmpA-like_sf"/>
</dbReference>
<dbReference type="PROSITE" id="PS51123">
    <property type="entry name" value="OMPA_2"/>
    <property type="match status" value="1"/>
</dbReference>
<feature type="compositionally biased region" description="Low complexity" evidence="5">
    <location>
        <begin position="53"/>
        <end position="66"/>
    </location>
</feature>
<accession>A0ABQ6LIB7</accession>
<evidence type="ECO:0000256" key="1">
    <source>
        <dbReference type="ARBA" id="ARBA00004442"/>
    </source>
</evidence>
<dbReference type="InterPro" id="IPR006665">
    <property type="entry name" value="OmpA-like"/>
</dbReference>
<feature type="domain" description="OmpA-like" evidence="7">
    <location>
        <begin position="99"/>
        <end position="213"/>
    </location>
</feature>
<reference evidence="8 9" key="1">
    <citation type="submission" date="2023-04" db="EMBL/GenBank/DDBJ databases">
        <title>Marinoamorphus aggregata gen. nov., sp. Nov., isolate from tissue of brittle star Ophioplocus japonicus.</title>
        <authorList>
            <person name="Kawano K."/>
            <person name="Sawayama S."/>
            <person name="Nakagawa S."/>
        </authorList>
    </citation>
    <scope>NUCLEOTIDE SEQUENCE [LARGE SCALE GENOMIC DNA]</scope>
    <source>
        <strain evidence="8 9">NKW23</strain>
    </source>
</reference>
<gene>
    <name evidence="8" type="ORF">LNKW23_11780</name>
</gene>
<dbReference type="CDD" id="cd07185">
    <property type="entry name" value="OmpA_C-like"/>
    <property type="match status" value="1"/>
</dbReference>
<feature type="signal peptide" evidence="6">
    <location>
        <begin position="1"/>
        <end position="23"/>
    </location>
</feature>
<evidence type="ECO:0000256" key="4">
    <source>
        <dbReference type="PROSITE-ProRule" id="PRU00473"/>
    </source>
</evidence>
<keyword evidence="9" id="KW-1185">Reference proteome</keyword>
<dbReference type="PANTHER" id="PTHR30329:SF21">
    <property type="entry name" value="LIPOPROTEIN YIAD-RELATED"/>
    <property type="match status" value="1"/>
</dbReference>
<evidence type="ECO:0000259" key="7">
    <source>
        <dbReference type="PROSITE" id="PS51123"/>
    </source>
</evidence>
<dbReference type="EMBL" id="BSYI01000007">
    <property type="protein sequence ID" value="GMG81965.1"/>
    <property type="molecule type" value="Genomic_DNA"/>
</dbReference>
<feature type="region of interest" description="Disordered" evidence="5">
    <location>
        <begin position="53"/>
        <end position="86"/>
    </location>
</feature>
<evidence type="ECO:0000256" key="3">
    <source>
        <dbReference type="ARBA" id="ARBA00023237"/>
    </source>
</evidence>
<comment type="caution">
    <text evidence="8">The sequence shown here is derived from an EMBL/GenBank/DDBJ whole genome shotgun (WGS) entry which is preliminary data.</text>
</comment>
<proteinExistence type="predicted"/>
<evidence type="ECO:0000313" key="9">
    <source>
        <dbReference type="Proteomes" id="UP001239909"/>
    </source>
</evidence>
<evidence type="ECO:0000313" key="8">
    <source>
        <dbReference type="EMBL" id="GMG81965.1"/>
    </source>
</evidence>
<feature type="chain" id="PRO_5046574861" description="OmpA-like domain-containing protein" evidence="6">
    <location>
        <begin position="24"/>
        <end position="213"/>
    </location>
</feature>
<evidence type="ECO:0000256" key="5">
    <source>
        <dbReference type="SAM" id="MobiDB-lite"/>
    </source>
</evidence>
<dbReference type="SUPFAM" id="SSF103088">
    <property type="entry name" value="OmpA-like"/>
    <property type="match status" value="1"/>
</dbReference>
<keyword evidence="6" id="KW-0732">Signal</keyword>
<organism evidence="8 9">
    <name type="scientific">Paralimibaculum aggregatum</name>
    <dbReference type="NCBI Taxonomy" id="3036245"/>
    <lineage>
        <taxon>Bacteria</taxon>
        <taxon>Pseudomonadati</taxon>
        <taxon>Pseudomonadota</taxon>
        <taxon>Alphaproteobacteria</taxon>
        <taxon>Rhodobacterales</taxon>
        <taxon>Paracoccaceae</taxon>
        <taxon>Paralimibaculum</taxon>
    </lineage>
</organism>
<protein>
    <recommendedName>
        <fullName evidence="7">OmpA-like domain-containing protein</fullName>
    </recommendedName>
</protein>
<dbReference type="Pfam" id="PF00691">
    <property type="entry name" value="OmpA"/>
    <property type="match status" value="1"/>
</dbReference>
<dbReference type="PRINTS" id="PR01021">
    <property type="entry name" value="OMPADOMAIN"/>
</dbReference>
<dbReference type="RefSeq" id="WP_285670709.1">
    <property type="nucleotide sequence ID" value="NZ_BSYI01000007.1"/>
</dbReference>
<dbReference type="Proteomes" id="UP001239909">
    <property type="component" value="Unassembled WGS sequence"/>
</dbReference>
<evidence type="ECO:0000256" key="2">
    <source>
        <dbReference type="ARBA" id="ARBA00023136"/>
    </source>
</evidence>
<feature type="compositionally biased region" description="Basic and acidic residues" evidence="5">
    <location>
        <begin position="200"/>
        <end position="213"/>
    </location>
</feature>
<keyword evidence="3" id="KW-0998">Cell outer membrane</keyword>